<comment type="caution">
    <text evidence="1">The sequence shown here is derived from an EMBL/GenBank/DDBJ whole genome shotgun (WGS) entry which is preliminary data.</text>
</comment>
<dbReference type="AlphaFoldDB" id="A0AAE5ADQ4"/>
<dbReference type="Proteomes" id="UP001186041">
    <property type="component" value="Unassembled WGS sequence"/>
</dbReference>
<reference evidence="1" key="1">
    <citation type="submission" date="2023-10" db="EMBL/GenBank/DDBJ databases">
        <title>Mycolicibacterium fortuitum clinical isolates causing pulmonary infections in humans.</title>
        <authorList>
            <person name="Mejia-Ponce P.M."/>
            <person name="Zenteno-Cuevas R."/>
            <person name="Licona-Cassani C."/>
        </authorList>
    </citation>
    <scope>NUCLEOTIDE SEQUENCE</scope>
    <source>
        <strain evidence="1">M8</strain>
    </source>
</reference>
<organism evidence="1 2">
    <name type="scientific">Mycolicibacterium fortuitum</name>
    <name type="common">Mycobacterium fortuitum</name>
    <dbReference type="NCBI Taxonomy" id="1766"/>
    <lineage>
        <taxon>Bacteria</taxon>
        <taxon>Bacillati</taxon>
        <taxon>Actinomycetota</taxon>
        <taxon>Actinomycetes</taxon>
        <taxon>Mycobacteriales</taxon>
        <taxon>Mycobacteriaceae</taxon>
        <taxon>Mycolicibacterium</taxon>
    </lineage>
</organism>
<dbReference type="EMBL" id="JAWLVV010000015">
    <property type="protein sequence ID" value="MDV7292019.1"/>
    <property type="molecule type" value="Genomic_DNA"/>
</dbReference>
<evidence type="ECO:0000313" key="1">
    <source>
        <dbReference type="EMBL" id="MDV7292019.1"/>
    </source>
</evidence>
<protein>
    <submittedName>
        <fullName evidence="1">Uncharacterized protein</fullName>
    </submittedName>
</protein>
<gene>
    <name evidence="1" type="ORF">R4485_17775</name>
</gene>
<sequence length="64" mass="7010">MYPKYRVEKLNGKPVGPCFVLEFKDRHARAALRAYAASCEAEFPQLAADLRAQIAVAAAEAADE</sequence>
<evidence type="ECO:0000313" key="2">
    <source>
        <dbReference type="Proteomes" id="UP001186041"/>
    </source>
</evidence>
<dbReference type="RefSeq" id="WP_317722337.1">
    <property type="nucleotide sequence ID" value="NZ_JAWLVK010000015.1"/>
</dbReference>
<name>A0AAE5ADQ4_MYCFO</name>
<proteinExistence type="predicted"/>
<accession>A0AAE5ADQ4</accession>